<dbReference type="InterPro" id="IPR036086">
    <property type="entry name" value="ParB/Sulfiredoxin_sf"/>
</dbReference>
<protein>
    <submittedName>
        <fullName evidence="2">ParB-like chromosome segregation protein Spo0J</fullName>
    </submittedName>
</protein>
<comment type="caution">
    <text evidence="2">The sequence shown here is derived from an EMBL/GenBank/DDBJ whole genome shotgun (WGS) entry which is preliminary data.</text>
</comment>
<proteinExistence type="predicted"/>
<organism evidence="2 3">
    <name type="scientific">Saccharothrix ecbatanensis</name>
    <dbReference type="NCBI Taxonomy" id="1105145"/>
    <lineage>
        <taxon>Bacteria</taxon>
        <taxon>Bacillati</taxon>
        <taxon>Actinomycetota</taxon>
        <taxon>Actinomycetes</taxon>
        <taxon>Pseudonocardiales</taxon>
        <taxon>Pseudonocardiaceae</taxon>
        <taxon>Saccharothrix</taxon>
    </lineage>
</organism>
<dbReference type="SMART" id="SM00470">
    <property type="entry name" value="ParB"/>
    <property type="match status" value="1"/>
</dbReference>
<evidence type="ECO:0000313" key="3">
    <source>
        <dbReference type="Proteomes" id="UP000552097"/>
    </source>
</evidence>
<name>A0A7W9HJC0_9PSEU</name>
<dbReference type="RefSeq" id="WP_312869307.1">
    <property type="nucleotide sequence ID" value="NZ_JACHMO010000001.1"/>
</dbReference>
<dbReference type="Gene3D" id="3.90.1530.10">
    <property type="entry name" value="Conserved hypothetical protein from pyrococcus furiosus pfu- 392566-001, ParB domain"/>
    <property type="match status" value="1"/>
</dbReference>
<dbReference type="InterPro" id="IPR003115">
    <property type="entry name" value="ParB_N"/>
</dbReference>
<feature type="domain" description="ParB-like N-terminal" evidence="1">
    <location>
        <begin position="1"/>
        <end position="81"/>
    </location>
</feature>
<gene>
    <name evidence="2" type="ORF">F4560_003033</name>
</gene>
<evidence type="ECO:0000259" key="1">
    <source>
        <dbReference type="SMART" id="SM00470"/>
    </source>
</evidence>
<sequence length="304" mass="33107">MRDLRAADSPRIEGENSDHAGALAESGAVLPPIVVHQSTMRVVDGMHRLRAAMLRGDEFIDVVFVDGTDADAFVLAVELNHAHGLPLSAADRKAAAIRIMGYHPYWSDRRIAAVTGLAASTVGLIRARSTDRIEQLNTRVGQDGRVRPHDSAESRRLAGELIASNPDASLREIAKAAGISPATASDVRARLARGELPVTPHQRRASEIGVAAARRAEAAPVKFIENLRKDPSLRFSETGRALLRLLDCHVMDQRQWDDIIQSVPAHQRSTVVLLARECATIWQGFADRLARWADDTSPRGPQSA</sequence>
<keyword evidence="3" id="KW-1185">Reference proteome</keyword>
<reference evidence="2 3" key="1">
    <citation type="submission" date="2020-08" db="EMBL/GenBank/DDBJ databases">
        <title>Sequencing the genomes of 1000 actinobacteria strains.</title>
        <authorList>
            <person name="Klenk H.-P."/>
        </authorList>
    </citation>
    <scope>NUCLEOTIDE SEQUENCE [LARGE SCALE GENOMIC DNA]</scope>
    <source>
        <strain evidence="2 3">DSM 45486</strain>
    </source>
</reference>
<dbReference type="SUPFAM" id="SSF110849">
    <property type="entry name" value="ParB/Sulfiredoxin"/>
    <property type="match status" value="1"/>
</dbReference>
<evidence type="ECO:0000313" key="2">
    <source>
        <dbReference type="EMBL" id="MBB5803265.1"/>
    </source>
</evidence>
<dbReference type="AlphaFoldDB" id="A0A7W9HJC0"/>
<accession>A0A7W9HJC0</accession>
<dbReference type="Proteomes" id="UP000552097">
    <property type="component" value="Unassembled WGS sequence"/>
</dbReference>
<dbReference type="EMBL" id="JACHMO010000001">
    <property type="protein sequence ID" value="MBB5803265.1"/>
    <property type="molecule type" value="Genomic_DNA"/>
</dbReference>